<comment type="caution">
    <text evidence="2">The sequence shown here is derived from an EMBL/GenBank/DDBJ whole genome shotgun (WGS) entry which is preliminary data.</text>
</comment>
<protein>
    <submittedName>
        <fullName evidence="2">Uncharacterized protein</fullName>
    </submittedName>
</protein>
<evidence type="ECO:0000256" key="1">
    <source>
        <dbReference type="SAM" id="MobiDB-lite"/>
    </source>
</evidence>
<dbReference type="EMBL" id="JQEC01000055">
    <property type="protein sequence ID" value="KGJ89519.1"/>
    <property type="molecule type" value="Genomic_DNA"/>
</dbReference>
<feature type="region of interest" description="Disordered" evidence="1">
    <location>
        <begin position="1"/>
        <end position="31"/>
    </location>
</feature>
<evidence type="ECO:0000313" key="3">
    <source>
        <dbReference type="Proteomes" id="UP000029868"/>
    </source>
</evidence>
<evidence type="ECO:0000313" key="2">
    <source>
        <dbReference type="EMBL" id="KGJ89519.1"/>
    </source>
</evidence>
<accession>A0A099KFH5</accession>
<dbReference type="AlphaFoldDB" id="A0A099KFH5"/>
<dbReference type="Proteomes" id="UP000029868">
    <property type="component" value="Unassembled WGS sequence"/>
</dbReference>
<reference evidence="2 3" key="1">
    <citation type="submission" date="2014-08" db="EMBL/GenBank/DDBJ databases">
        <title>Genomic and Phenotypic Diversity of Colwellia psychrerythraea strains from Disparate Marine Basins.</title>
        <authorList>
            <person name="Techtmann S.M."/>
            <person name="Stelling S.C."/>
            <person name="Utturkar S.M."/>
            <person name="Alshibli N."/>
            <person name="Harris A."/>
            <person name="Brown S.D."/>
            <person name="Hazen T.C."/>
        </authorList>
    </citation>
    <scope>NUCLEOTIDE SEQUENCE [LARGE SCALE GENOMIC DNA]</scope>
    <source>
        <strain evidence="2 3">GAB14E</strain>
    </source>
</reference>
<proteinExistence type="predicted"/>
<gene>
    <name evidence="2" type="ORF">GAB14E_0712</name>
</gene>
<organism evidence="2 3">
    <name type="scientific">Colwellia psychrerythraea</name>
    <name type="common">Vibrio psychroerythus</name>
    <dbReference type="NCBI Taxonomy" id="28229"/>
    <lineage>
        <taxon>Bacteria</taxon>
        <taxon>Pseudomonadati</taxon>
        <taxon>Pseudomonadota</taxon>
        <taxon>Gammaproteobacteria</taxon>
        <taxon>Alteromonadales</taxon>
        <taxon>Colwelliaceae</taxon>
        <taxon>Colwellia</taxon>
    </lineage>
</organism>
<feature type="compositionally biased region" description="Basic and acidic residues" evidence="1">
    <location>
        <begin position="1"/>
        <end position="25"/>
    </location>
</feature>
<sequence length="31" mass="3481">MIISIHCDEQREAEVNEPKEQEVPGKSEGVV</sequence>
<name>A0A099KFH5_COLPS</name>
<dbReference type="PATRIC" id="fig|28229.3.peg.3921"/>